<dbReference type="GO" id="GO:0005741">
    <property type="term" value="C:mitochondrial outer membrane"/>
    <property type="evidence" value="ECO:0007669"/>
    <property type="project" value="TreeGrafter"/>
</dbReference>
<dbReference type="InterPro" id="IPR019412">
    <property type="entry name" value="IML2/TPR_39"/>
</dbReference>
<protein>
    <submittedName>
        <fullName evidence="2">Uncharacterized protein</fullName>
    </submittedName>
</protein>
<evidence type="ECO:0000313" key="2">
    <source>
        <dbReference type="EMBL" id="PVU93863.1"/>
    </source>
</evidence>
<feature type="compositionally biased region" description="Polar residues" evidence="1">
    <location>
        <begin position="133"/>
        <end position="144"/>
    </location>
</feature>
<feature type="compositionally biased region" description="Polar residues" evidence="1">
    <location>
        <begin position="299"/>
        <end position="309"/>
    </location>
</feature>
<proteinExistence type="predicted"/>
<dbReference type="Pfam" id="PF10300">
    <property type="entry name" value="Iml2-TPR_39"/>
    <property type="match status" value="2"/>
</dbReference>
<dbReference type="OrthoDB" id="43460at2759"/>
<reference evidence="2 3" key="1">
    <citation type="journal article" date="2018" name="MBio">
        <title>Comparative Genomics Reveals the Core Gene Toolbox for the Fungus-Insect Symbiosis.</title>
        <authorList>
            <person name="Wang Y."/>
            <person name="Stata M."/>
            <person name="Wang W."/>
            <person name="Stajich J.E."/>
            <person name="White M.M."/>
            <person name="Moncalvo J.M."/>
        </authorList>
    </citation>
    <scope>NUCLEOTIDE SEQUENCE [LARGE SCALE GENOMIC DNA]</scope>
    <source>
        <strain evidence="2 3">AUS-77-4</strain>
    </source>
</reference>
<feature type="region of interest" description="Disordered" evidence="1">
    <location>
        <begin position="299"/>
        <end position="318"/>
    </location>
</feature>
<sequence length="1212" mass="137016">MIHNPNTPDPPKKHRSTFSSLFSPATIRSKAGKLKSIVKDLRRPSSSAKSDFQLLSFKYLSNHPLDHQKIPESPPYPSSSSHASRPQSLSIASNYSHTKIYHSNDKSNVSIFIESTPSRSRPHSHQAHRKSNPYHSSSIKSSPINPVPQKPKSLYSDNRFNFSQKFNSETPQPDNFFDCTIDSTQIFKSKTIEFPRTLASPTNTKHYSYTNLSRTNSYTKYMTSPNIKPSFNRTSTNISTRKHSHLINDFSQNTSIETSSISSKTQSKYSTPVSTQERSVYQTSPPMYIAAAEDSNSFNSQTRNSISSTKHYEIGSPDPNIDQLEKSMYYSRYALSLFLNSRFSEAEKLLCSKSINDDMYSAVGLASILLIKAAVSFDRNTLKEAYEASSNLVQIASQFKKSNQPQASSEPSNQNTQGKSRYYKAATGSMIGWLKSGASKVASMAMYKRPIDICLEISEMEPLQRHAELIFAEGYLLRAIANVILNGGLIAFLKEGWNIRTAYSIYKNCYTFIKWCNKQDSQEAISALETLDDEFVNGVYFGVGIFNIVLSMLPQKLLKVVEFIGFSSDYKLGLSLLVDATNIDKNKLFTPFKLTRLQSNTSLSSIESFETAPEILIKNISTSPTPQKTESSSIINSDYLYTINLEKSNTSSGNTQTNAPAKLKSMRAELSALALAGYHTVLCPETGNMNFDLDFAQALISEKQKDSPNSIVLLYFNGKISELRCDLESAIISYSKILKVPIDPGSNWSKMRHIGLWQEGLCNMALGDWKSAFESFGILIKESNWSKAVYTYCSAICLYEQFLESKNEDLLTKTKDLLSVLPNMKMKIAGKSLPIEKFVLRKARKFSLQNSFLLQPGLELLLVLNFFSKIPKYRLTQILNKVNLELSDNLASKTPISHNPITNVDKNTGESSLVSEEKEKYIDPNQVDNRIPVELLAYCWASSSDGINTNGKVPTVKPYSLTSQESQTKNIEYVHTNYQDDLALLLLLRGIIYYNFAFPLSTTKKPDSRNSTNQYAKLARISFVRLLRLTSKINYDHCYLVYGRLYLANIYMLINIPTTARMHFNSILDGSSFSKQPEIFPKKRHPRHSSSLQTQNRISLNSLEIDTRLSTIDSIDSGSYNRSVNQIEKRREIESRRWWLSRFIDHVVVEEMSEFDISNTTELYRLNGDIIDESVDLDIDNIFGWQKIKNVGSYSMHSQIETFAHNAIKTIK</sequence>
<feature type="region of interest" description="Disordered" evidence="1">
    <location>
        <begin position="116"/>
        <end position="157"/>
    </location>
</feature>
<dbReference type="EMBL" id="MBFT01000292">
    <property type="protein sequence ID" value="PVU93863.1"/>
    <property type="molecule type" value="Genomic_DNA"/>
</dbReference>
<feature type="region of interest" description="Disordered" evidence="1">
    <location>
        <begin position="65"/>
        <end position="87"/>
    </location>
</feature>
<feature type="compositionally biased region" description="Low complexity" evidence="1">
    <location>
        <begin position="257"/>
        <end position="271"/>
    </location>
</feature>
<feature type="region of interest" description="Disordered" evidence="1">
    <location>
        <begin position="257"/>
        <end position="277"/>
    </location>
</feature>
<organism evidence="2 3">
    <name type="scientific">Furculomyces boomerangus</name>
    <dbReference type="NCBI Taxonomy" id="61424"/>
    <lineage>
        <taxon>Eukaryota</taxon>
        <taxon>Fungi</taxon>
        <taxon>Fungi incertae sedis</taxon>
        <taxon>Zoopagomycota</taxon>
        <taxon>Kickxellomycotina</taxon>
        <taxon>Harpellomycetes</taxon>
        <taxon>Harpellales</taxon>
        <taxon>Harpellaceae</taxon>
        <taxon>Furculomyces</taxon>
    </lineage>
</organism>
<accession>A0A2T9YND2</accession>
<feature type="region of interest" description="Disordered" evidence="1">
    <location>
        <begin position="1"/>
        <end position="24"/>
    </location>
</feature>
<dbReference type="SUPFAM" id="SSF48452">
    <property type="entry name" value="TPR-like"/>
    <property type="match status" value="1"/>
</dbReference>
<evidence type="ECO:0000256" key="1">
    <source>
        <dbReference type="SAM" id="MobiDB-lite"/>
    </source>
</evidence>
<dbReference type="PANTHER" id="PTHR31859">
    <property type="entry name" value="TETRATRICOPEPTIDE REPEAT PROTEIN 39 FAMILY MEMBER"/>
    <property type="match status" value="1"/>
</dbReference>
<dbReference type="AlphaFoldDB" id="A0A2T9YND2"/>
<evidence type="ECO:0000313" key="3">
    <source>
        <dbReference type="Proteomes" id="UP000245699"/>
    </source>
</evidence>
<dbReference type="InterPro" id="IPR011990">
    <property type="entry name" value="TPR-like_helical_dom_sf"/>
</dbReference>
<gene>
    <name evidence="2" type="ORF">BB559_003138</name>
</gene>
<name>A0A2T9YND2_9FUNG</name>
<comment type="caution">
    <text evidence="2">The sequence shown here is derived from an EMBL/GenBank/DDBJ whole genome shotgun (WGS) entry which is preliminary data.</text>
</comment>
<keyword evidence="3" id="KW-1185">Reference proteome</keyword>
<feature type="compositionally biased region" description="Basic residues" evidence="1">
    <location>
        <begin position="120"/>
        <end position="132"/>
    </location>
</feature>
<feature type="compositionally biased region" description="Low complexity" evidence="1">
    <location>
        <begin position="78"/>
        <end position="87"/>
    </location>
</feature>
<dbReference type="GO" id="GO:0005634">
    <property type="term" value="C:nucleus"/>
    <property type="evidence" value="ECO:0007669"/>
    <property type="project" value="TreeGrafter"/>
</dbReference>
<dbReference type="Proteomes" id="UP000245699">
    <property type="component" value="Unassembled WGS sequence"/>
</dbReference>
<dbReference type="PANTHER" id="PTHR31859:SF1">
    <property type="entry name" value="TETRATRICOPEPTIDE REPEAT PROTEIN 39C"/>
    <property type="match status" value="1"/>
</dbReference>
<dbReference type="GO" id="GO:0005829">
    <property type="term" value="C:cytosol"/>
    <property type="evidence" value="ECO:0007669"/>
    <property type="project" value="TreeGrafter"/>
</dbReference>